<feature type="domain" description="CHAT" evidence="1">
    <location>
        <begin position="668"/>
        <end position="945"/>
    </location>
</feature>
<evidence type="ECO:0000313" key="3">
    <source>
        <dbReference type="Proteomes" id="UP000309174"/>
    </source>
</evidence>
<proteinExistence type="predicted"/>
<sequence>MTFRRWVEGAGSVARTLRAEAGLWRAQSDDDPAVLDAVVQHLREALDNAPHNPDGIFGRPHMLSDLCFALRLRFERGGAVEDIDGAVAAGEQALGEAFSGHLARSAILANLSAALLSRHGRRGGGADLNRGVELAELAVESTPAGNGERPKYLSNLGSALRSRFEETGVRADLDRAVELERQAIEAFPADSPFRPGVLANLGAALSARFDLYGDPADLTGAVDALRQAVDAAPPRHPNRPGDMSSLSGVHLSRYEYRRTAGPGGASDDLDRAVHYASSAVTATPAGHPERPGRLGNLGNALLARYEAHENPEDITAAEAVVKEALELADAEIPDHSALLDCLGGVLAYRHLVFDSSADLDRAIEVTRRSVDRLPSGHPGQAARRWNLASLLIHRSQRTRDSRDVREVLVQLRAAATSPTAAVGVRIRAARRWGAVAASLGDRWATAAEGYAELISLLPLLAWRGLDTPRKGELLAEFAWVAAEAAACAVQAGDPRRALRLLEQGRGVQWAQLLELRSDLSMIEAADPGLAAEMVSVRDALDRVEVGAAVEGGAAWLPRITDERLRLAQRWDELLARARELLGAGFLNAPDVADLQHAAGGGPVVVVNASVWGSHALIVTADDVRAVPLPELSEDAVVENANRFMATINAFDQRGLAEFPGLEQAIADILGWLWDAAAEPVLAELGHTGAPAGDWPRVWWCPTGPLTVLPLHAAGRHHLDGESVLDRVVSSYLPTLRSAAPAPPAGGERPAPRVLHLAVPGPAGYPPVTGLRKDRELLAELLPEGSVTPLYDPDVEPDAVYKASRTHSVLHFSGHATQDIAHPHRGGLLVGDSILTVPRLSAGHPGELAFLAACRTALGGVLIPDEVVTIAAAFNHAGWRHVIGTLWPVGGRVAAKIAAGVYPRIVTDGRVHPDRTALALHLAVRHHRARRTDRPSQWAAFVHLGDHGAGRR</sequence>
<reference evidence="2 3" key="1">
    <citation type="submission" date="2019-05" db="EMBL/GenBank/DDBJ databases">
        <title>Draft genome sequence of Actinomadura sp. 14C53.</title>
        <authorList>
            <person name="Saricaoglu S."/>
            <person name="Isik K."/>
        </authorList>
    </citation>
    <scope>NUCLEOTIDE SEQUENCE [LARGE SCALE GENOMIC DNA]</scope>
    <source>
        <strain evidence="2 3">14C53</strain>
    </source>
</reference>
<dbReference type="EMBL" id="VCKW01000006">
    <property type="protein sequence ID" value="TMR07014.1"/>
    <property type="molecule type" value="Genomic_DNA"/>
</dbReference>
<protein>
    <submittedName>
        <fullName evidence="2">CHAT domain-containing protein</fullName>
    </submittedName>
</protein>
<gene>
    <name evidence="2" type="ORF">ETD83_02420</name>
</gene>
<dbReference type="InterPro" id="IPR024983">
    <property type="entry name" value="CHAT_dom"/>
</dbReference>
<dbReference type="OrthoDB" id="3206999at2"/>
<keyword evidence="3" id="KW-1185">Reference proteome</keyword>
<dbReference type="AlphaFoldDB" id="A0A5C4JK86"/>
<organism evidence="2 3">
    <name type="scientific">Actinomadura soli</name>
    <dbReference type="NCBI Taxonomy" id="2508997"/>
    <lineage>
        <taxon>Bacteria</taxon>
        <taxon>Bacillati</taxon>
        <taxon>Actinomycetota</taxon>
        <taxon>Actinomycetes</taxon>
        <taxon>Streptosporangiales</taxon>
        <taxon>Thermomonosporaceae</taxon>
        <taxon>Actinomadura</taxon>
    </lineage>
</organism>
<accession>A0A5C4JK86</accession>
<dbReference type="Pfam" id="PF12770">
    <property type="entry name" value="CHAT"/>
    <property type="match status" value="1"/>
</dbReference>
<comment type="caution">
    <text evidence="2">The sequence shown here is derived from an EMBL/GenBank/DDBJ whole genome shotgun (WGS) entry which is preliminary data.</text>
</comment>
<dbReference type="RefSeq" id="WP_138643385.1">
    <property type="nucleotide sequence ID" value="NZ_VCKW01000006.1"/>
</dbReference>
<evidence type="ECO:0000259" key="1">
    <source>
        <dbReference type="Pfam" id="PF12770"/>
    </source>
</evidence>
<name>A0A5C4JK86_9ACTN</name>
<dbReference type="Proteomes" id="UP000309174">
    <property type="component" value="Unassembled WGS sequence"/>
</dbReference>
<dbReference type="InterPro" id="IPR011990">
    <property type="entry name" value="TPR-like_helical_dom_sf"/>
</dbReference>
<dbReference type="Gene3D" id="1.25.40.10">
    <property type="entry name" value="Tetratricopeptide repeat domain"/>
    <property type="match status" value="2"/>
</dbReference>
<evidence type="ECO:0000313" key="2">
    <source>
        <dbReference type="EMBL" id="TMR07014.1"/>
    </source>
</evidence>